<evidence type="ECO:0000256" key="1">
    <source>
        <dbReference type="ARBA" id="ARBA00002284"/>
    </source>
</evidence>
<evidence type="ECO:0000256" key="3">
    <source>
        <dbReference type="ARBA" id="ARBA00012153"/>
    </source>
</evidence>
<evidence type="ECO:0000256" key="6">
    <source>
        <dbReference type="ARBA" id="ARBA00022723"/>
    </source>
</evidence>
<gene>
    <name evidence="7" type="ORF">GCM10010833_16450</name>
</gene>
<dbReference type="EC" id="4.1.99.12" evidence="3"/>
<dbReference type="SUPFAM" id="SSF55821">
    <property type="entry name" value="YrdC/RibB"/>
    <property type="match status" value="1"/>
</dbReference>
<reference evidence="8" key="1">
    <citation type="journal article" date="2019" name="Int. J. Syst. Evol. Microbiol.">
        <title>The Global Catalogue of Microorganisms (GCM) 10K type strain sequencing project: providing services to taxonomists for standard genome sequencing and annotation.</title>
        <authorList>
            <consortium name="The Broad Institute Genomics Platform"/>
            <consortium name="The Broad Institute Genome Sequencing Center for Infectious Disease"/>
            <person name="Wu L."/>
            <person name="Ma J."/>
        </authorList>
    </citation>
    <scope>NUCLEOTIDE SEQUENCE [LARGE SCALE GENOMIC DNA]</scope>
    <source>
        <strain evidence="8">CGMCC 1.12851</strain>
    </source>
</reference>
<comment type="function">
    <text evidence="1">Catalyzes the conversion of D-ribulose 5-phosphate to formate and 3,4-dihydroxy-2-butanone 4-phosphate.</text>
</comment>
<dbReference type="InterPro" id="IPR017945">
    <property type="entry name" value="DHBP_synth_RibB-like_a/b_dom"/>
</dbReference>
<dbReference type="PANTHER" id="PTHR21327">
    <property type="entry name" value="GTP CYCLOHYDROLASE II-RELATED"/>
    <property type="match status" value="1"/>
</dbReference>
<comment type="pathway">
    <text evidence="2">Cofactor biosynthesis; riboflavin biosynthesis; 2-hydroxy-3-oxobutyl phosphate from D-ribulose 5-phosphate: step 1/1.</text>
</comment>
<organism evidence="7 8">
    <name type="scientific">Blastomonas aquatica</name>
    <dbReference type="NCBI Taxonomy" id="1510276"/>
    <lineage>
        <taxon>Bacteria</taxon>
        <taxon>Pseudomonadati</taxon>
        <taxon>Pseudomonadota</taxon>
        <taxon>Alphaproteobacteria</taxon>
        <taxon>Sphingomonadales</taxon>
        <taxon>Sphingomonadaceae</taxon>
        <taxon>Blastomonas</taxon>
    </lineage>
</organism>
<dbReference type="Proteomes" id="UP000614261">
    <property type="component" value="Unassembled WGS sequence"/>
</dbReference>
<evidence type="ECO:0000256" key="2">
    <source>
        <dbReference type="ARBA" id="ARBA00004904"/>
    </source>
</evidence>
<dbReference type="RefSeq" id="WP_188513950.1">
    <property type="nucleotide sequence ID" value="NZ_BMGD01000003.1"/>
</dbReference>
<protein>
    <recommendedName>
        <fullName evidence="4">3,4-dihydroxy-2-butanone 4-phosphate synthase</fullName>
        <ecNumber evidence="3">4.1.99.12</ecNumber>
    </recommendedName>
</protein>
<proteinExistence type="predicted"/>
<sequence length="205" mass="21416">MSGVQSALDALARGEVIIITGDRFRRGDMDFCVAASHADADAINFLATHGRGLICLAMRQDRAERLGISLMNEGTERQSGRPLGRSIEASEGVTTGISAADRAQTVKVAVAPDATHEDIVSPGHVFPLIISPGGVAERAAAAEAAVELCQRAGVGDAAVICAIMRDDGEMARPADIADLVARFGLAVADIDDLLEMPEPGSQQKR</sequence>
<evidence type="ECO:0000313" key="7">
    <source>
        <dbReference type="EMBL" id="GGB62199.1"/>
    </source>
</evidence>
<dbReference type="PANTHER" id="PTHR21327:SF18">
    <property type="entry name" value="3,4-DIHYDROXY-2-BUTANONE 4-PHOSPHATE SYNTHASE"/>
    <property type="match status" value="1"/>
</dbReference>
<dbReference type="InterPro" id="IPR000422">
    <property type="entry name" value="DHBP_synthase_RibB"/>
</dbReference>
<keyword evidence="8" id="KW-1185">Reference proteome</keyword>
<name>A0ABQ1JAJ1_9SPHN</name>
<keyword evidence="5" id="KW-0686">Riboflavin biosynthesis</keyword>
<dbReference type="Pfam" id="PF00926">
    <property type="entry name" value="DHBP_synthase"/>
    <property type="match status" value="1"/>
</dbReference>
<dbReference type="Gene3D" id="3.90.870.10">
    <property type="entry name" value="DHBP synthase"/>
    <property type="match status" value="1"/>
</dbReference>
<evidence type="ECO:0000256" key="4">
    <source>
        <dbReference type="ARBA" id="ARBA00018836"/>
    </source>
</evidence>
<keyword evidence="6" id="KW-0479">Metal-binding</keyword>
<accession>A0ABQ1JAJ1</accession>
<dbReference type="EMBL" id="BMGD01000003">
    <property type="protein sequence ID" value="GGB62199.1"/>
    <property type="molecule type" value="Genomic_DNA"/>
</dbReference>
<comment type="caution">
    <text evidence="7">The sequence shown here is derived from an EMBL/GenBank/DDBJ whole genome shotgun (WGS) entry which is preliminary data.</text>
</comment>
<evidence type="ECO:0000313" key="8">
    <source>
        <dbReference type="Proteomes" id="UP000614261"/>
    </source>
</evidence>
<evidence type="ECO:0000256" key="5">
    <source>
        <dbReference type="ARBA" id="ARBA00022619"/>
    </source>
</evidence>